<accession>A0A1R4HGA1</accession>
<comment type="similarity">
    <text evidence="1">Belongs to the UPF0047 family.</text>
</comment>
<evidence type="ECO:0000313" key="2">
    <source>
        <dbReference type="EMBL" id="SJM95278.1"/>
    </source>
</evidence>
<organism evidence="2 3">
    <name type="scientific">Crenothrix polyspora</name>
    <dbReference type="NCBI Taxonomy" id="360316"/>
    <lineage>
        <taxon>Bacteria</taxon>
        <taxon>Pseudomonadati</taxon>
        <taxon>Pseudomonadota</taxon>
        <taxon>Gammaproteobacteria</taxon>
        <taxon>Methylococcales</taxon>
        <taxon>Crenotrichaceae</taxon>
        <taxon>Crenothrix</taxon>
    </lineage>
</organism>
<evidence type="ECO:0000256" key="1">
    <source>
        <dbReference type="ARBA" id="ARBA00005534"/>
    </source>
</evidence>
<proteinExistence type="inferred from homology"/>
<gene>
    <name evidence="2" type="primary">yjbQ</name>
    <name evidence="2" type="ORF">CRENPOLYSF2_510006</name>
</gene>
<dbReference type="PANTHER" id="PTHR30615:SF8">
    <property type="entry name" value="UPF0047 PROTEIN C4A8.02C"/>
    <property type="match status" value="1"/>
</dbReference>
<sequence>MWIQQEILLAAKKRGFHLITQEVLSALPVLSTIECGLLHVFIKHTSASLTINENADPTVRLDLESHFNAFVPERAPYYRHDYEGDDDMPAHIKSSLLGSSVSIPITQGALNLGIWQGIYLCEHRNHGGQRRVVATIQGQPMPA</sequence>
<name>A0A1R4HGA1_9GAMM</name>
<reference evidence="3" key="1">
    <citation type="submission" date="2017-02" db="EMBL/GenBank/DDBJ databases">
        <authorList>
            <person name="Daims H."/>
        </authorList>
    </citation>
    <scope>NUCLEOTIDE SEQUENCE [LARGE SCALE GENOMIC DNA]</scope>
</reference>
<dbReference type="InterPro" id="IPR035917">
    <property type="entry name" value="YjbQ-like_sf"/>
</dbReference>
<protein>
    <recommendedName>
        <fullName evidence="4">Secondary thiamine-phosphate synthase enzyme</fullName>
    </recommendedName>
</protein>
<keyword evidence="3" id="KW-1185">Reference proteome</keyword>
<dbReference type="Pfam" id="PF01894">
    <property type="entry name" value="YjbQ"/>
    <property type="match status" value="1"/>
</dbReference>
<dbReference type="PIRSF" id="PIRSF004681">
    <property type="entry name" value="UCP004681"/>
    <property type="match status" value="1"/>
</dbReference>
<dbReference type="Gene3D" id="2.60.120.460">
    <property type="entry name" value="YjbQ-like"/>
    <property type="match status" value="1"/>
</dbReference>
<evidence type="ECO:0000313" key="3">
    <source>
        <dbReference type="Proteomes" id="UP000195442"/>
    </source>
</evidence>
<dbReference type="OrthoDB" id="9801725at2"/>
<dbReference type="PANTHER" id="PTHR30615">
    <property type="entry name" value="UNCHARACTERIZED PROTEIN YJBQ-RELATED"/>
    <property type="match status" value="1"/>
</dbReference>
<dbReference type="RefSeq" id="WP_087148142.1">
    <property type="nucleotide sequence ID" value="NZ_FUKJ01000415.1"/>
</dbReference>
<dbReference type="SUPFAM" id="SSF111038">
    <property type="entry name" value="YjbQ-like"/>
    <property type="match status" value="1"/>
</dbReference>
<dbReference type="AlphaFoldDB" id="A0A1R4HGA1"/>
<evidence type="ECO:0008006" key="4">
    <source>
        <dbReference type="Google" id="ProtNLM"/>
    </source>
</evidence>
<dbReference type="Proteomes" id="UP000195442">
    <property type="component" value="Unassembled WGS sequence"/>
</dbReference>
<dbReference type="NCBIfam" id="TIGR00149">
    <property type="entry name" value="TIGR00149_YjbQ"/>
    <property type="match status" value="1"/>
</dbReference>
<dbReference type="EMBL" id="FUKJ01000415">
    <property type="protein sequence ID" value="SJM95278.1"/>
    <property type="molecule type" value="Genomic_DNA"/>
</dbReference>
<dbReference type="InterPro" id="IPR001602">
    <property type="entry name" value="UPF0047_YjbQ-like"/>
</dbReference>